<organism evidence="1 2">
    <name type="scientific">Azomonas macrocytogenes</name>
    <name type="common">Azotobacter macrocytogenes</name>
    <dbReference type="NCBI Taxonomy" id="69962"/>
    <lineage>
        <taxon>Bacteria</taxon>
        <taxon>Pseudomonadati</taxon>
        <taxon>Pseudomonadota</taxon>
        <taxon>Gammaproteobacteria</taxon>
        <taxon>Pseudomonadales</taxon>
        <taxon>Pseudomonadaceae</taxon>
        <taxon>Azomonas</taxon>
    </lineage>
</organism>
<dbReference type="Proteomes" id="UP000549250">
    <property type="component" value="Unassembled WGS sequence"/>
</dbReference>
<name>A0A839T520_AZOMA</name>
<keyword evidence="2" id="KW-1185">Reference proteome</keyword>
<comment type="caution">
    <text evidence="1">The sequence shown here is derived from an EMBL/GenBank/DDBJ whole genome shotgun (WGS) entry which is preliminary data.</text>
</comment>
<gene>
    <name evidence="1" type="ORF">FHR87_001982</name>
</gene>
<evidence type="ECO:0000313" key="2">
    <source>
        <dbReference type="Proteomes" id="UP000549250"/>
    </source>
</evidence>
<dbReference type="PROSITE" id="PS51257">
    <property type="entry name" value="PROKAR_LIPOPROTEIN"/>
    <property type="match status" value="1"/>
</dbReference>
<sequence length="82" mass="9729">MARHPFYRIFSFAHGLQACRRARFSTLADLWLESLGQLAMQRKPRLDEHLPLRLCGIVGPAASERWRGFWWEPYRVAHARYC</sequence>
<proteinExistence type="predicted"/>
<dbReference type="AlphaFoldDB" id="A0A839T520"/>
<evidence type="ECO:0000313" key="1">
    <source>
        <dbReference type="EMBL" id="MBB3103586.1"/>
    </source>
</evidence>
<dbReference type="EMBL" id="JACHXI010000008">
    <property type="protein sequence ID" value="MBB3103586.1"/>
    <property type="molecule type" value="Genomic_DNA"/>
</dbReference>
<protein>
    <submittedName>
        <fullName evidence="1">Uncharacterized protein</fullName>
    </submittedName>
</protein>
<accession>A0A839T520</accession>
<dbReference type="RefSeq" id="WP_183166516.1">
    <property type="nucleotide sequence ID" value="NZ_JACHXI010000008.1"/>
</dbReference>
<reference evidence="1 2" key="1">
    <citation type="submission" date="2020-08" db="EMBL/GenBank/DDBJ databases">
        <title>Genomic Encyclopedia of Type Strains, Phase III (KMG-III): the genomes of soil and plant-associated and newly described type strains.</title>
        <authorList>
            <person name="Whitman W."/>
        </authorList>
    </citation>
    <scope>NUCLEOTIDE SEQUENCE [LARGE SCALE GENOMIC DNA]</scope>
    <source>
        <strain evidence="1 2">CECT 4462</strain>
    </source>
</reference>